<dbReference type="Proteomes" id="UP000285301">
    <property type="component" value="Unassembled WGS sequence"/>
</dbReference>
<dbReference type="InterPro" id="IPR045252">
    <property type="entry name" value="LPCAT1-like"/>
</dbReference>
<evidence type="ECO:0000256" key="3">
    <source>
        <dbReference type="ARBA" id="ARBA00008655"/>
    </source>
</evidence>
<sequence length="157" mass="17810">MMPHSSCLDFVAVALLGLPSCVARHQSVNAWLVGKLICLMQPILVNREQQESRQQTALAIKSKAEKNEQILLFPEGTCTNREMIIRFRLGAFLPGKPVQAIYLKYNYYDNIDNVTWTWEGASAGGTLLLTLMKWKTDLKIIRLPIYEPGESEKQNPM</sequence>
<dbReference type="STRING" id="1965070.A0A3S3PEU3"/>
<evidence type="ECO:0000256" key="1">
    <source>
        <dbReference type="ARBA" id="ARBA00004370"/>
    </source>
</evidence>
<comment type="subcellular location">
    <subcellularLocation>
        <location evidence="1">Membrane</location>
    </subcellularLocation>
</comment>
<evidence type="ECO:0000256" key="13">
    <source>
        <dbReference type="ARBA" id="ARBA00025707"/>
    </source>
</evidence>
<dbReference type="Pfam" id="PF01553">
    <property type="entry name" value="Acyltransferase"/>
    <property type="match status" value="1"/>
</dbReference>
<dbReference type="GO" id="GO:0016020">
    <property type="term" value="C:membrane"/>
    <property type="evidence" value="ECO:0007669"/>
    <property type="project" value="UniProtKB-SubCell"/>
</dbReference>
<comment type="pathway">
    <text evidence="2">Lipid metabolism.</text>
</comment>
<dbReference type="GO" id="GO:0008374">
    <property type="term" value="F:O-acyltransferase activity"/>
    <property type="evidence" value="ECO:0007669"/>
    <property type="project" value="InterPro"/>
</dbReference>
<evidence type="ECO:0000256" key="10">
    <source>
        <dbReference type="ARBA" id="ARBA00023209"/>
    </source>
</evidence>
<evidence type="ECO:0000256" key="2">
    <source>
        <dbReference type="ARBA" id="ARBA00005189"/>
    </source>
</evidence>
<dbReference type="CDD" id="cd07991">
    <property type="entry name" value="LPLAT_LPCAT1-like"/>
    <property type="match status" value="1"/>
</dbReference>
<accession>A0A3S3PEU3</accession>
<evidence type="ECO:0000259" key="15">
    <source>
        <dbReference type="SMART" id="SM00563"/>
    </source>
</evidence>
<comment type="similarity">
    <text evidence="3">Belongs to the 1-acyl-sn-glycerol-3-phosphate acyltransferase family.</text>
</comment>
<keyword evidence="7" id="KW-1133">Transmembrane helix</keyword>
<dbReference type="GO" id="GO:0008654">
    <property type="term" value="P:phospholipid biosynthetic process"/>
    <property type="evidence" value="ECO:0007669"/>
    <property type="project" value="UniProtKB-KW"/>
</dbReference>
<dbReference type="PANTHER" id="PTHR23063">
    <property type="entry name" value="PHOSPHOLIPID ACYLTRANSFERASE"/>
    <property type="match status" value="1"/>
</dbReference>
<comment type="caution">
    <text evidence="16">The sequence shown here is derived from an EMBL/GenBank/DDBJ whole genome shotgun (WGS) entry which is preliminary data.</text>
</comment>
<keyword evidence="8" id="KW-0443">Lipid metabolism</keyword>
<evidence type="ECO:0000256" key="8">
    <source>
        <dbReference type="ARBA" id="ARBA00023098"/>
    </source>
</evidence>
<evidence type="ECO:0000313" key="16">
    <source>
        <dbReference type="EMBL" id="RWR99539.1"/>
    </source>
</evidence>
<keyword evidence="12 16" id="KW-0012">Acyltransferase</keyword>
<dbReference type="OrthoDB" id="272512at2759"/>
<comment type="pathway">
    <text evidence="13">Phospholipid metabolism.</text>
</comment>
<dbReference type="InterPro" id="IPR002123">
    <property type="entry name" value="Plipid/glycerol_acylTrfase"/>
</dbReference>
<keyword evidence="17" id="KW-1185">Reference proteome</keyword>
<evidence type="ECO:0000256" key="6">
    <source>
        <dbReference type="ARBA" id="ARBA00022692"/>
    </source>
</evidence>
<evidence type="ECO:0000256" key="5">
    <source>
        <dbReference type="ARBA" id="ARBA00022679"/>
    </source>
</evidence>
<keyword evidence="14" id="KW-0732">Signal</keyword>
<dbReference type="SMART" id="SM00563">
    <property type="entry name" value="PlsC"/>
    <property type="match status" value="1"/>
</dbReference>
<feature type="signal peptide" evidence="14">
    <location>
        <begin position="1"/>
        <end position="23"/>
    </location>
</feature>
<dbReference type="PANTHER" id="PTHR23063:SF52">
    <property type="entry name" value="LYSOPHOSPHATIDYLCHOLINE ACYLTRANSFERASE"/>
    <property type="match status" value="1"/>
</dbReference>
<feature type="chain" id="PRO_5018701016" evidence="14">
    <location>
        <begin position="24"/>
        <end position="157"/>
    </location>
</feature>
<keyword evidence="4" id="KW-0444">Lipid biosynthesis</keyword>
<evidence type="ECO:0000313" key="17">
    <source>
        <dbReference type="Proteomes" id="UP000285301"/>
    </source>
</evidence>
<evidence type="ECO:0000256" key="11">
    <source>
        <dbReference type="ARBA" id="ARBA00023264"/>
    </source>
</evidence>
<dbReference type="GO" id="GO:0042171">
    <property type="term" value="F:lysophosphatidic acid acyltransferase activity"/>
    <property type="evidence" value="ECO:0007669"/>
    <property type="project" value="TreeGrafter"/>
</dbReference>
<keyword evidence="10" id="KW-0594">Phospholipid biosynthesis</keyword>
<evidence type="ECO:0000256" key="4">
    <source>
        <dbReference type="ARBA" id="ARBA00022516"/>
    </source>
</evidence>
<keyword evidence="5 16" id="KW-0808">Transferase</keyword>
<keyword evidence="11" id="KW-1208">Phospholipid metabolism</keyword>
<feature type="domain" description="Phospholipid/glycerol acyltransferase" evidence="15">
    <location>
        <begin position="1"/>
        <end position="106"/>
    </location>
</feature>
<reference evidence="16 17" key="1">
    <citation type="journal article" date="2018" name="Gigascience">
        <title>Genomes of trombidid mites reveal novel predicted allergens and laterally-transferred genes associated with secondary metabolism.</title>
        <authorList>
            <person name="Dong X."/>
            <person name="Chaisiri K."/>
            <person name="Xia D."/>
            <person name="Armstrong S.D."/>
            <person name="Fang Y."/>
            <person name="Donnelly M.J."/>
            <person name="Kadowaki T."/>
            <person name="McGarry J.W."/>
            <person name="Darby A.C."/>
            <person name="Makepeace B.L."/>
        </authorList>
    </citation>
    <scope>NUCLEOTIDE SEQUENCE [LARGE SCALE GENOMIC DNA]</scope>
    <source>
        <strain evidence="16">UoL-WK</strain>
    </source>
</reference>
<keyword evidence="9" id="KW-0472">Membrane</keyword>
<evidence type="ECO:0000256" key="9">
    <source>
        <dbReference type="ARBA" id="ARBA00023136"/>
    </source>
</evidence>
<dbReference type="AlphaFoldDB" id="A0A3S3PEU3"/>
<evidence type="ECO:0000256" key="14">
    <source>
        <dbReference type="SAM" id="SignalP"/>
    </source>
</evidence>
<dbReference type="GO" id="GO:0005783">
    <property type="term" value="C:endoplasmic reticulum"/>
    <property type="evidence" value="ECO:0007669"/>
    <property type="project" value="TreeGrafter"/>
</dbReference>
<proteinExistence type="inferred from homology"/>
<evidence type="ECO:0000256" key="7">
    <source>
        <dbReference type="ARBA" id="ARBA00022989"/>
    </source>
</evidence>
<keyword evidence="6" id="KW-0812">Transmembrane</keyword>
<evidence type="ECO:0000256" key="12">
    <source>
        <dbReference type="ARBA" id="ARBA00023315"/>
    </source>
</evidence>
<gene>
    <name evidence="16" type="ORF">B4U79_08152</name>
</gene>
<dbReference type="SUPFAM" id="SSF69593">
    <property type="entry name" value="Glycerol-3-phosphate (1)-acyltransferase"/>
    <property type="match status" value="1"/>
</dbReference>
<organism evidence="16 17">
    <name type="scientific">Dinothrombium tinctorium</name>
    <dbReference type="NCBI Taxonomy" id="1965070"/>
    <lineage>
        <taxon>Eukaryota</taxon>
        <taxon>Metazoa</taxon>
        <taxon>Ecdysozoa</taxon>
        <taxon>Arthropoda</taxon>
        <taxon>Chelicerata</taxon>
        <taxon>Arachnida</taxon>
        <taxon>Acari</taxon>
        <taxon>Acariformes</taxon>
        <taxon>Trombidiformes</taxon>
        <taxon>Prostigmata</taxon>
        <taxon>Anystina</taxon>
        <taxon>Parasitengona</taxon>
        <taxon>Trombidioidea</taxon>
        <taxon>Trombidiidae</taxon>
        <taxon>Dinothrombium</taxon>
    </lineage>
</organism>
<name>A0A3S3PEU3_9ACAR</name>
<dbReference type="EMBL" id="NCKU01014679">
    <property type="protein sequence ID" value="RWR99539.1"/>
    <property type="molecule type" value="Genomic_DNA"/>
</dbReference>
<protein>
    <submittedName>
        <fullName evidence="16">Lysophosphatidylcholine acyltransferase 2-like protein</fullName>
    </submittedName>
</protein>